<gene>
    <name evidence="6" type="primary">rplM</name>
    <name evidence="7" type="ORF">HNQ40_000466</name>
</gene>
<dbReference type="GO" id="GO:0003729">
    <property type="term" value="F:mRNA binding"/>
    <property type="evidence" value="ECO:0007669"/>
    <property type="project" value="TreeGrafter"/>
</dbReference>
<dbReference type="GO" id="GO:0006412">
    <property type="term" value="P:translation"/>
    <property type="evidence" value="ECO:0007669"/>
    <property type="project" value="UniProtKB-UniRule"/>
</dbReference>
<dbReference type="GO" id="GO:0022625">
    <property type="term" value="C:cytosolic large ribosomal subunit"/>
    <property type="evidence" value="ECO:0007669"/>
    <property type="project" value="TreeGrafter"/>
</dbReference>
<dbReference type="AlphaFoldDB" id="A0A7X0H3P8"/>
<keyword evidence="8" id="KW-1185">Reference proteome</keyword>
<sequence length="147" mass="16649">MNRQTTLAKNNEVPREWVIIDAADQVLGRLSTQIATILMGKDKPTYTPHHDVGDFVIVLNAEKIRVTGNKLDQKFHETFSGHPSGRKVKSFREVMASHPERLIEESVRRMLPKNRLGVAMSKKLNVYVGTEHPHAAQQPKPYELQSA</sequence>
<evidence type="ECO:0000256" key="3">
    <source>
        <dbReference type="ARBA" id="ARBA00022980"/>
    </source>
</evidence>
<dbReference type="HAMAP" id="MF_01366">
    <property type="entry name" value="Ribosomal_uL13"/>
    <property type="match status" value="1"/>
</dbReference>
<keyword evidence="3 6" id="KW-0689">Ribosomal protein</keyword>
<dbReference type="PANTHER" id="PTHR11545:SF2">
    <property type="entry name" value="LARGE RIBOSOMAL SUBUNIT PROTEIN UL13M"/>
    <property type="match status" value="1"/>
</dbReference>
<evidence type="ECO:0000313" key="7">
    <source>
        <dbReference type="EMBL" id="MBB6428660.1"/>
    </source>
</evidence>
<reference evidence="7 8" key="1">
    <citation type="submission" date="2020-08" db="EMBL/GenBank/DDBJ databases">
        <title>Genomic Encyclopedia of Type Strains, Phase IV (KMG-IV): sequencing the most valuable type-strain genomes for metagenomic binning, comparative biology and taxonomic classification.</title>
        <authorList>
            <person name="Goeker M."/>
        </authorList>
    </citation>
    <scope>NUCLEOTIDE SEQUENCE [LARGE SCALE GENOMIC DNA]</scope>
    <source>
        <strain evidence="7 8">DSM 103725</strain>
    </source>
</reference>
<name>A0A7X0H3P8_9BACT</name>
<dbReference type="Pfam" id="PF00572">
    <property type="entry name" value="Ribosomal_L13"/>
    <property type="match status" value="1"/>
</dbReference>
<comment type="function">
    <text evidence="6">This protein is one of the early assembly proteins of the 50S ribosomal subunit, although it is not seen to bind rRNA by itself. It is important during the early stages of 50S assembly.</text>
</comment>
<dbReference type="InterPro" id="IPR036899">
    <property type="entry name" value="Ribosomal_uL13_sf"/>
</dbReference>
<dbReference type="Proteomes" id="UP000541810">
    <property type="component" value="Unassembled WGS sequence"/>
</dbReference>
<dbReference type="FunFam" id="3.90.1180.10:FF:000001">
    <property type="entry name" value="50S ribosomal protein L13"/>
    <property type="match status" value="1"/>
</dbReference>
<organism evidence="7 8">
    <name type="scientific">Algisphaera agarilytica</name>
    <dbReference type="NCBI Taxonomy" id="1385975"/>
    <lineage>
        <taxon>Bacteria</taxon>
        <taxon>Pseudomonadati</taxon>
        <taxon>Planctomycetota</taxon>
        <taxon>Phycisphaerae</taxon>
        <taxon>Phycisphaerales</taxon>
        <taxon>Phycisphaeraceae</taxon>
        <taxon>Algisphaera</taxon>
    </lineage>
</organism>
<evidence type="ECO:0000313" key="8">
    <source>
        <dbReference type="Proteomes" id="UP000541810"/>
    </source>
</evidence>
<comment type="similarity">
    <text evidence="1 6">Belongs to the universal ribosomal protein uL13 family.</text>
</comment>
<dbReference type="RefSeq" id="WP_184676000.1">
    <property type="nucleotide sequence ID" value="NZ_JACHGY010000001.1"/>
</dbReference>
<evidence type="ECO:0000256" key="6">
    <source>
        <dbReference type="HAMAP-Rule" id="MF_01366"/>
    </source>
</evidence>
<protein>
    <recommendedName>
        <fullName evidence="5 6">Large ribosomal subunit protein uL13</fullName>
    </recommendedName>
</protein>
<dbReference type="GO" id="GO:0003735">
    <property type="term" value="F:structural constituent of ribosome"/>
    <property type="evidence" value="ECO:0007669"/>
    <property type="project" value="InterPro"/>
</dbReference>
<dbReference type="NCBIfam" id="TIGR01066">
    <property type="entry name" value="rplM_bact"/>
    <property type="match status" value="1"/>
</dbReference>
<dbReference type="SUPFAM" id="SSF52161">
    <property type="entry name" value="Ribosomal protein L13"/>
    <property type="match status" value="1"/>
</dbReference>
<proteinExistence type="inferred from homology"/>
<evidence type="ECO:0000256" key="2">
    <source>
        <dbReference type="ARBA" id="ARBA00011838"/>
    </source>
</evidence>
<dbReference type="InterPro" id="IPR005823">
    <property type="entry name" value="Ribosomal_uL13_bac-type"/>
</dbReference>
<dbReference type="Gene3D" id="3.90.1180.10">
    <property type="entry name" value="Ribosomal protein L13"/>
    <property type="match status" value="1"/>
</dbReference>
<comment type="subunit">
    <text evidence="2 6">Part of the 50S ribosomal subunit.</text>
</comment>
<dbReference type="PIRSF" id="PIRSF002181">
    <property type="entry name" value="Ribosomal_L13"/>
    <property type="match status" value="1"/>
</dbReference>
<evidence type="ECO:0000256" key="4">
    <source>
        <dbReference type="ARBA" id="ARBA00023274"/>
    </source>
</evidence>
<accession>A0A7X0H3P8</accession>
<dbReference type="PANTHER" id="PTHR11545">
    <property type="entry name" value="RIBOSOMAL PROTEIN L13"/>
    <property type="match status" value="1"/>
</dbReference>
<dbReference type="GO" id="GO:0017148">
    <property type="term" value="P:negative regulation of translation"/>
    <property type="evidence" value="ECO:0007669"/>
    <property type="project" value="TreeGrafter"/>
</dbReference>
<comment type="caution">
    <text evidence="7">The sequence shown here is derived from an EMBL/GenBank/DDBJ whole genome shotgun (WGS) entry which is preliminary data.</text>
</comment>
<keyword evidence="4 6" id="KW-0687">Ribonucleoprotein</keyword>
<dbReference type="EMBL" id="JACHGY010000001">
    <property type="protein sequence ID" value="MBB6428660.1"/>
    <property type="molecule type" value="Genomic_DNA"/>
</dbReference>
<evidence type="ECO:0000256" key="5">
    <source>
        <dbReference type="ARBA" id="ARBA00035201"/>
    </source>
</evidence>
<evidence type="ECO:0000256" key="1">
    <source>
        <dbReference type="ARBA" id="ARBA00006227"/>
    </source>
</evidence>
<dbReference type="InterPro" id="IPR005822">
    <property type="entry name" value="Ribosomal_uL13"/>
</dbReference>
<dbReference type="CDD" id="cd00392">
    <property type="entry name" value="Ribosomal_L13"/>
    <property type="match status" value="1"/>
</dbReference>